<feature type="domain" description="DC1" evidence="2">
    <location>
        <begin position="443"/>
        <end position="493"/>
    </location>
</feature>
<evidence type="ECO:0000313" key="3">
    <source>
        <dbReference type="EMBL" id="KAL1217168.1"/>
    </source>
</evidence>
<reference evidence="3 5" key="1">
    <citation type="submission" date="2024-04" db="EMBL/GenBank/DDBJ databases">
        <title>Genome assembly C_amara_ONT_v2.</title>
        <authorList>
            <person name="Yant L."/>
            <person name="Moore C."/>
            <person name="Slenker M."/>
        </authorList>
    </citation>
    <scope>NUCLEOTIDE SEQUENCE [LARGE SCALE GENOMIC DNA]</scope>
    <source>
        <tissue evidence="3">Leaf</tissue>
    </source>
</reference>
<sequence length="670" mass="77316">MDSNSEPETKLISLITQLMCFTDTSSWIYDSKVISFIIQIISLVRSMDLASKPKPESKLISLINQTISLVTSMDLDFKPKPKSKLIHPSIQNIQESMDLDSKPLPMLELISLISKEISKDSDLEMDLDSNKSLVDQTLRLEPEPELIILIHQIFSFVISMDLEWKKLISFCPAAQVTLVEGKFHVVEEVSLRSNNKWHCLPVNWERFKSHGEEEEEGETYFRCRGCNGDNYQENKKAPVEIKQKLLHPKHSLKLVLLQEQSATRKCYCCDQDLLGIFYSCSACDSDIRFSCVEKPPVLYIDHLKWHEHRLALFPRQTSLTCNLCTLDNSTSAFYTCPPCNFVAHRSCISLPHVIRISRHYHRISYTSSFDQGDWSCGVCRTRIDNDYGVYSCIKGSCSYAVHSKCATQSNVWDGVELEGEPEDIEEEEVEPFVKISDGIIQHFRHQHHHLRLDENIGRDYDENKQCQACVMPIYTGNFYSCMQCDFILHEDCAKLSRKIHHPIHPHILTLVGYKEGVTRRNIKCSACPRFCTAGFFYGCSKKGCRFKLHVQCTTISEPLVHESHMHPLFLTSKPGEYRRCWVCQNTYEETFNFIECGFALCFGCATLPQKVKYKHDKHMLTLSYGKVTTSMSMTYWCEVCEERIDRNERFYMYDESCCVTLHVCLGMKST</sequence>
<dbReference type="EMBL" id="JBANAX010000122">
    <property type="protein sequence ID" value="KAL1221667.1"/>
    <property type="molecule type" value="Genomic_DNA"/>
</dbReference>
<dbReference type="InterPro" id="IPR046349">
    <property type="entry name" value="C1-like_sf"/>
</dbReference>
<keyword evidence="1" id="KW-0677">Repeat</keyword>
<dbReference type="Proteomes" id="UP001558713">
    <property type="component" value="Unassembled WGS sequence"/>
</dbReference>
<dbReference type="EMBL" id="JBANAX010000252">
    <property type="protein sequence ID" value="KAL1217168.1"/>
    <property type="molecule type" value="Genomic_DNA"/>
</dbReference>
<dbReference type="SUPFAM" id="SSF57889">
    <property type="entry name" value="Cysteine-rich domain"/>
    <property type="match status" value="4"/>
</dbReference>
<evidence type="ECO:0000313" key="5">
    <source>
        <dbReference type="Proteomes" id="UP001558713"/>
    </source>
</evidence>
<comment type="caution">
    <text evidence="3">The sequence shown here is derived from an EMBL/GenBank/DDBJ whole genome shotgun (WGS) entry which is preliminary data.</text>
</comment>
<evidence type="ECO:0000259" key="2">
    <source>
        <dbReference type="Pfam" id="PF03107"/>
    </source>
</evidence>
<feature type="domain" description="DC1" evidence="2">
    <location>
        <begin position="358"/>
        <end position="406"/>
    </location>
</feature>
<organism evidence="3 5">
    <name type="scientific">Cardamine amara subsp. amara</name>
    <dbReference type="NCBI Taxonomy" id="228776"/>
    <lineage>
        <taxon>Eukaryota</taxon>
        <taxon>Viridiplantae</taxon>
        <taxon>Streptophyta</taxon>
        <taxon>Embryophyta</taxon>
        <taxon>Tracheophyta</taxon>
        <taxon>Spermatophyta</taxon>
        <taxon>Magnoliopsida</taxon>
        <taxon>eudicotyledons</taxon>
        <taxon>Gunneridae</taxon>
        <taxon>Pentapetalae</taxon>
        <taxon>rosids</taxon>
        <taxon>malvids</taxon>
        <taxon>Brassicales</taxon>
        <taxon>Brassicaceae</taxon>
        <taxon>Cardamineae</taxon>
        <taxon>Cardamine</taxon>
    </lineage>
</organism>
<gene>
    <name evidence="4" type="ORF">V5N11_004345</name>
    <name evidence="3" type="ORF">V5N11_014520</name>
</gene>
<dbReference type="AlphaFoldDB" id="A0ABD1BE42"/>
<protein>
    <submittedName>
        <fullName evidence="3">Protein VACUOLELESS GAMETOPHYTES</fullName>
    </submittedName>
</protein>
<dbReference type="InterPro" id="IPR004146">
    <property type="entry name" value="DC1"/>
</dbReference>
<dbReference type="Pfam" id="PF03107">
    <property type="entry name" value="C1_2"/>
    <property type="match status" value="5"/>
</dbReference>
<keyword evidence="5" id="KW-1185">Reference proteome</keyword>
<feature type="domain" description="DC1" evidence="2">
    <location>
        <begin position="246"/>
        <end position="292"/>
    </location>
</feature>
<feature type="domain" description="DC1" evidence="2">
    <location>
        <begin position="304"/>
        <end position="348"/>
    </location>
</feature>
<dbReference type="PANTHER" id="PTHR32410:SF153">
    <property type="entry name" value="CHP-RICH ZINC FINGER PROTEIN-LIKE-RELATED"/>
    <property type="match status" value="1"/>
</dbReference>
<name>A0ABD1BE42_CARAN</name>
<proteinExistence type="predicted"/>
<evidence type="ECO:0000313" key="4">
    <source>
        <dbReference type="EMBL" id="KAL1221667.1"/>
    </source>
</evidence>
<accession>A0ABD1BE42</accession>
<evidence type="ECO:0000256" key="1">
    <source>
        <dbReference type="ARBA" id="ARBA00022737"/>
    </source>
</evidence>
<dbReference type="PANTHER" id="PTHR32410">
    <property type="entry name" value="CYSTEINE/HISTIDINE-RICH C1 DOMAIN FAMILY PROTEIN"/>
    <property type="match status" value="1"/>
</dbReference>
<dbReference type="InterPro" id="IPR053192">
    <property type="entry name" value="Vacuole_Formation_Reg"/>
</dbReference>
<feature type="domain" description="DC1" evidence="2">
    <location>
        <begin position="502"/>
        <end position="552"/>
    </location>
</feature>